<dbReference type="EMBL" id="CP001848">
    <property type="protein sequence ID" value="ADB15175.1"/>
    <property type="molecule type" value="Genomic_DNA"/>
</dbReference>
<evidence type="ECO:0000313" key="3">
    <source>
        <dbReference type="EMBL" id="ADB15175.1"/>
    </source>
</evidence>
<dbReference type="eggNOG" id="COG1716">
    <property type="taxonomic scope" value="Bacteria"/>
</dbReference>
<dbReference type="InterPro" id="IPR000253">
    <property type="entry name" value="FHA_dom"/>
</dbReference>
<evidence type="ECO:0000259" key="1">
    <source>
        <dbReference type="PROSITE" id="PS50006"/>
    </source>
</evidence>
<dbReference type="SMART" id="SM00052">
    <property type="entry name" value="EAL"/>
    <property type="match status" value="1"/>
</dbReference>
<evidence type="ECO:0000259" key="2">
    <source>
        <dbReference type="PROSITE" id="PS50883"/>
    </source>
</evidence>
<protein>
    <submittedName>
        <fullName evidence="3">Diguanylate phosphodiesterase</fullName>
    </submittedName>
</protein>
<accession>D2R3E4</accession>
<dbReference type="STRING" id="530564.Psta_0487"/>
<keyword evidence="4" id="KW-1185">Reference proteome</keyword>
<dbReference type="OrthoDB" id="9813903at2"/>
<gene>
    <name evidence="3" type="ordered locus">Psta_0487</name>
</gene>
<evidence type="ECO:0000313" key="4">
    <source>
        <dbReference type="Proteomes" id="UP000001887"/>
    </source>
</evidence>
<dbReference type="InterPro" id="IPR035919">
    <property type="entry name" value="EAL_sf"/>
</dbReference>
<dbReference type="SMART" id="SM00240">
    <property type="entry name" value="FHA"/>
    <property type="match status" value="1"/>
</dbReference>
<dbReference type="Pfam" id="PF00563">
    <property type="entry name" value="EAL"/>
    <property type="match status" value="1"/>
</dbReference>
<dbReference type="Proteomes" id="UP000001887">
    <property type="component" value="Chromosome"/>
</dbReference>
<dbReference type="PANTHER" id="PTHR33121:SF76">
    <property type="entry name" value="SIGNALING PROTEIN"/>
    <property type="match status" value="1"/>
</dbReference>
<proteinExistence type="predicted"/>
<dbReference type="KEGG" id="psl:Psta_0487"/>
<reference evidence="3 4" key="1">
    <citation type="journal article" date="2009" name="Stand. Genomic Sci.">
        <title>Complete genome sequence of Pirellula staleyi type strain (ATCC 27377).</title>
        <authorList>
            <person name="Clum A."/>
            <person name="Tindall B.J."/>
            <person name="Sikorski J."/>
            <person name="Ivanova N."/>
            <person name="Mavrommatis K."/>
            <person name="Lucas S."/>
            <person name="Glavina del Rio T."/>
            <person name="Nolan M."/>
            <person name="Chen F."/>
            <person name="Tice H."/>
            <person name="Pitluck S."/>
            <person name="Cheng J.F."/>
            <person name="Chertkov O."/>
            <person name="Brettin T."/>
            <person name="Han C."/>
            <person name="Detter J.C."/>
            <person name="Kuske C."/>
            <person name="Bruce D."/>
            <person name="Goodwin L."/>
            <person name="Ovchinikova G."/>
            <person name="Pati A."/>
            <person name="Mikhailova N."/>
            <person name="Chen A."/>
            <person name="Palaniappan K."/>
            <person name="Land M."/>
            <person name="Hauser L."/>
            <person name="Chang Y.J."/>
            <person name="Jeffries C.D."/>
            <person name="Chain P."/>
            <person name="Rohde M."/>
            <person name="Goker M."/>
            <person name="Bristow J."/>
            <person name="Eisen J.A."/>
            <person name="Markowitz V."/>
            <person name="Hugenholtz P."/>
            <person name="Kyrpides N.C."/>
            <person name="Klenk H.P."/>
            <person name="Lapidus A."/>
        </authorList>
    </citation>
    <scope>NUCLEOTIDE SEQUENCE [LARGE SCALE GENOMIC DNA]</scope>
    <source>
        <strain evidence="4">ATCC 27377 / DSM 6068 / ICPB 4128</strain>
    </source>
</reference>
<sequence length="383" mass="41907">MRTKMLSATQTLTPWLQRSDSSGQVEQIPLEQFPFTVGRNESCDYQILSSKVSREHAEILFDGSQFRVRDLKSTNGTVLNGQKIDETVLHDGDLLVIADVEFSFHSKGDEATRKTVTQPMDSCETMSDGVDDAAILLVKAVRAQQEMLLHRAARNRFQPIVDLRDGITVGYEAIRRPQLAGLEPTTAERLLQSTDCRLTERAQQLHRLLAAEQAATMPGAQWLLLNLQPAEVGADALPLSLASLTSVSGGKRVVAEIPDSAVVDIPYFRHFVDRLRALGLGVAYVGFAGGQHQIKSQKDFAPDFIKLSPSLARGVDRSSERQRQIKALVEAAGEIGAQLVAAGVHSDNEAQTCRSLGCRYAQGDHYGRPTTIEWPIPGVGLPT</sequence>
<dbReference type="eggNOG" id="COG2200">
    <property type="taxonomic scope" value="Bacteria"/>
</dbReference>
<dbReference type="InterPro" id="IPR001633">
    <property type="entry name" value="EAL_dom"/>
</dbReference>
<dbReference type="SUPFAM" id="SSF49879">
    <property type="entry name" value="SMAD/FHA domain"/>
    <property type="match status" value="1"/>
</dbReference>
<dbReference type="Gene3D" id="2.60.200.20">
    <property type="match status" value="1"/>
</dbReference>
<name>D2R3E4_PIRSD</name>
<dbReference type="Pfam" id="PF00498">
    <property type="entry name" value="FHA"/>
    <property type="match status" value="1"/>
</dbReference>
<organism evidence="3 4">
    <name type="scientific">Pirellula staleyi (strain ATCC 27377 / DSM 6068 / ICPB 4128)</name>
    <name type="common">Pirella staleyi</name>
    <dbReference type="NCBI Taxonomy" id="530564"/>
    <lineage>
        <taxon>Bacteria</taxon>
        <taxon>Pseudomonadati</taxon>
        <taxon>Planctomycetota</taxon>
        <taxon>Planctomycetia</taxon>
        <taxon>Pirellulales</taxon>
        <taxon>Pirellulaceae</taxon>
        <taxon>Pirellula</taxon>
    </lineage>
</organism>
<dbReference type="PROSITE" id="PS50006">
    <property type="entry name" value="FHA_DOMAIN"/>
    <property type="match status" value="1"/>
</dbReference>
<dbReference type="InterPro" id="IPR050706">
    <property type="entry name" value="Cyclic-di-GMP_PDE-like"/>
</dbReference>
<dbReference type="CDD" id="cd01948">
    <property type="entry name" value="EAL"/>
    <property type="match status" value="1"/>
</dbReference>
<dbReference type="GO" id="GO:0071111">
    <property type="term" value="F:cyclic-guanylate-specific phosphodiesterase activity"/>
    <property type="evidence" value="ECO:0007669"/>
    <property type="project" value="InterPro"/>
</dbReference>
<dbReference type="SUPFAM" id="SSF141868">
    <property type="entry name" value="EAL domain-like"/>
    <property type="match status" value="1"/>
</dbReference>
<dbReference type="InterPro" id="IPR008984">
    <property type="entry name" value="SMAD_FHA_dom_sf"/>
</dbReference>
<dbReference type="Gene3D" id="3.20.20.450">
    <property type="entry name" value="EAL domain"/>
    <property type="match status" value="1"/>
</dbReference>
<dbReference type="HOGENOM" id="CLU_739014_0_0_0"/>
<dbReference type="PANTHER" id="PTHR33121">
    <property type="entry name" value="CYCLIC DI-GMP PHOSPHODIESTERASE PDEF"/>
    <property type="match status" value="1"/>
</dbReference>
<feature type="domain" description="FHA" evidence="1">
    <location>
        <begin position="35"/>
        <end position="84"/>
    </location>
</feature>
<dbReference type="CDD" id="cd00060">
    <property type="entry name" value="FHA"/>
    <property type="match status" value="1"/>
</dbReference>
<dbReference type="PROSITE" id="PS50883">
    <property type="entry name" value="EAL"/>
    <property type="match status" value="1"/>
</dbReference>
<feature type="domain" description="EAL" evidence="2">
    <location>
        <begin position="137"/>
        <end position="383"/>
    </location>
</feature>
<dbReference type="AlphaFoldDB" id="D2R3E4"/>